<dbReference type="Proteomes" id="UP000254720">
    <property type="component" value="Unassembled WGS sequence"/>
</dbReference>
<sequence length="36" mass="4202">MKSLASIIGVLLIIFGVAAFSYRYFTYTTNEKKLWR</sequence>
<name>A0A370GFU8_9COXI</name>
<gene>
    <name evidence="1" type="ORF">C8D86_11416</name>
</gene>
<evidence type="ECO:0000313" key="2">
    <source>
        <dbReference type="Proteomes" id="UP000254720"/>
    </source>
</evidence>
<protein>
    <submittedName>
        <fullName evidence="1">Uncharacterized protein</fullName>
    </submittedName>
</protein>
<dbReference type="AlphaFoldDB" id="A0A370GFU8"/>
<keyword evidence="2" id="KW-1185">Reference proteome</keyword>
<reference evidence="1 2" key="1">
    <citation type="submission" date="2018-07" db="EMBL/GenBank/DDBJ databases">
        <title>Genomic Encyclopedia of Type Strains, Phase IV (KMG-IV): sequencing the most valuable type-strain genomes for metagenomic binning, comparative biology and taxonomic classification.</title>
        <authorList>
            <person name="Goeker M."/>
        </authorList>
    </citation>
    <scope>NUCLEOTIDE SEQUENCE [LARGE SCALE GENOMIC DNA]</scope>
    <source>
        <strain evidence="1 2">DSM 16500</strain>
    </source>
</reference>
<accession>A0A370GFU8</accession>
<proteinExistence type="predicted"/>
<evidence type="ECO:0000313" key="1">
    <source>
        <dbReference type="EMBL" id="RDI42547.1"/>
    </source>
</evidence>
<dbReference type="EMBL" id="QQAX01000014">
    <property type="protein sequence ID" value="RDI42547.1"/>
    <property type="molecule type" value="Genomic_DNA"/>
</dbReference>
<comment type="caution">
    <text evidence="1">The sequence shown here is derived from an EMBL/GenBank/DDBJ whole genome shotgun (WGS) entry which is preliminary data.</text>
</comment>
<organism evidence="1 2">
    <name type="scientific">Aquicella lusitana</name>
    <dbReference type="NCBI Taxonomy" id="254246"/>
    <lineage>
        <taxon>Bacteria</taxon>
        <taxon>Pseudomonadati</taxon>
        <taxon>Pseudomonadota</taxon>
        <taxon>Gammaproteobacteria</taxon>
        <taxon>Legionellales</taxon>
        <taxon>Coxiellaceae</taxon>
        <taxon>Aquicella</taxon>
    </lineage>
</organism>